<reference evidence="2" key="2">
    <citation type="submission" date="2015-04" db="EMBL/GenBank/DDBJ databases">
        <authorList>
            <person name="Harrison R.L."/>
            <person name="Keena M.A."/>
            <person name="Rowley D.L."/>
        </authorList>
    </citation>
    <scope>NUCLEOTIDE SEQUENCE</scope>
    <source>
        <strain evidence="2">2161</strain>
    </source>
</reference>
<evidence type="ECO:0000313" key="2">
    <source>
        <dbReference type="EMBL" id="AHC69610.1"/>
    </source>
</evidence>
<name>V9TGM9_NPVLD</name>
<dbReference type="Pfam" id="PF10860">
    <property type="entry name" value="DUF2661"/>
    <property type="match status" value="1"/>
</dbReference>
<dbReference type="EMBL" id="KF695050">
    <property type="protein sequence ID" value="AHC69610.1"/>
    <property type="molecule type" value="Genomic_DNA"/>
</dbReference>
<evidence type="ECO:0000256" key="1">
    <source>
        <dbReference type="SAM" id="MobiDB-lite"/>
    </source>
</evidence>
<proteinExistence type="predicted"/>
<dbReference type="InterPro" id="IPR020387">
    <property type="entry name" value="AcMNPV_Orf112"/>
</dbReference>
<sequence length="445" mass="51446">MTDLTLVFVWYRPDGAAVYNTDRFPFWHNIRYHARRYPCVLVYCFDAPGASPVPAGEEAAGVVAVDFREQWDRRGRIDALHTTASKIDYIKLTIVMNCDRACIATDFVLLMDMDCSVDEVRSDRMASHNRRLEVFFDRSVAKLYDNVGRFEFDSYIENYATLVNRRAPFFQSHHHVVVTAELDTGQNCYMYAQYLNVVHLYYALFHAYTFPPDVRDLVYENSVKLRFRRGASWTDRPRAAVYKYVYDSALAPEFAAQSLDDRLMAAILKGDDDEARRLALELRRLDYDFGSQFDWSNGRQKFANVAGVLVDRRPDFDFDRYQFLLPVRYFSKNNLEQINKRARTPSFDFYDISGFSRALSHNGSAATNPTALLETQKDSTALRQQGVCLFHQPHQEQPKRKVFPRPVLPQGVSVRLARAAQLLGAQRQDRQEQGGVRRRSVRTGL</sequence>
<organismHost>
    <name type="scientific">Lepidoptera</name>
    <name type="common">moths &amp; butterflies</name>
    <dbReference type="NCBI Taxonomy" id="7088"/>
</organismHost>
<protein>
    <submittedName>
        <fullName evidence="2">ORF-109 protein</fullName>
    </submittedName>
</protein>
<reference evidence="2" key="1">
    <citation type="journal article" date="2014" name="J. Invertebr. Pathol.">
        <title>Classification, genetic variation and pathogenicity of Lymantria dispar nucleopolyhedrovirus isolates from Asia, Europe, and North America.</title>
        <authorList>
            <person name="Harrison R.L."/>
            <person name="Keena M.A."/>
            <person name="Rowley D.L."/>
        </authorList>
    </citation>
    <scope>NUCLEOTIDE SEQUENCE</scope>
    <source>
        <strain evidence="2">2161</strain>
    </source>
</reference>
<accession>V9TGM9</accession>
<organism evidence="2">
    <name type="scientific">Lymantria dispar multicapsid nuclear polyhedrosis virus</name>
    <name type="common">LdMNPV</name>
    <dbReference type="NCBI Taxonomy" id="10449"/>
    <lineage>
        <taxon>Viruses</taxon>
        <taxon>Viruses incertae sedis</taxon>
        <taxon>Naldaviricetes</taxon>
        <taxon>Lefavirales</taxon>
        <taxon>Baculoviridae</taxon>
        <taxon>Alphabaculovirus</taxon>
        <taxon>Alphabaculovirus lydisparis</taxon>
    </lineage>
</organism>
<feature type="compositionally biased region" description="Basic residues" evidence="1">
    <location>
        <begin position="436"/>
        <end position="445"/>
    </location>
</feature>
<feature type="region of interest" description="Disordered" evidence="1">
    <location>
        <begin position="425"/>
        <end position="445"/>
    </location>
</feature>